<reference evidence="3" key="2">
    <citation type="submission" date="2020-09" db="EMBL/GenBank/DDBJ databases">
        <authorList>
            <person name="Sun Q."/>
            <person name="Kim S."/>
        </authorList>
    </citation>
    <scope>NUCLEOTIDE SEQUENCE</scope>
    <source>
        <strain evidence="3">KCTC 32501</strain>
    </source>
</reference>
<organism evidence="3 4">
    <name type="scientific">Formosimonas limnophila</name>
    <dbReference type="NCBI Taxonomy" id="1384487"/>
    <lineage>
        <taxon>Bacteria</taxon>
        <taxon>Pseudomonadati</taxon>
        <taxon>Pseudomonadota</taxon>
        <taxon>Betaproteobacteria</taxon>
        <taxon>Burkholderiales</taxon>
        <taxon>Burkholderiaceae</taxon>
        <taxon>Formosimonas</taxon>
    </lineage>
</organism>
<dbReference type="AlphaFoldDB" id="A0A8J3CMS2"/>
<protein>
    <recommendedName>
        <fullName evidence="2">Phosphoribosyltransferase domain-containing protein</fullName>
    </recommendedName>
</protein>
<evidence type="ECO:0000256" key="1">
    <source>
        <dbReference type="ARBA" id="ARBA00008007"/>
    </source>
</evidence>
<sequence>MQHMILAYKFHHQLKFAPLLADLFTVLLRQAPKQSLIIPIPQMFETTQSRGFIPLWHILKQTDIDGHFAPDALMRIHHRNLQVSATAEQRRRQIKGAFAATCDLSDTDIVLVDDVYTTGATLNEAAKACQQAGAKSIKCLVLARGKWLK</sequence>
<accession>A0A8J3CMS2</accession>
<reference evidence="3" key="1">
    <citation type="journal article" date="2014" name="Int. J. Syst. Evol. Microbiol.">
        <title>Complete genome sequence of Corynebacterium casei LMG S-19264T (=DSM 44701T), isolated from a smear-ripened cheese.</title>
        <authorList>
            <consortium name="US DOE Joint Genome Institute (JGI-PGF)"/>
            <person name="Walter F."/>
            <person name="Albersmeier A."/>
            <person name="Kalinowski J."/>
            <person name="Ruckert C."/>
        </authorList>
    </citation>
    <scope>NUCLEOTIDE SEQUENCE</scope>
    <source>
        <strain evidence="3">KCTC 32501</strain>
    </source>
</reference>
<dbReference type="EMBL" id="BMZG01000006">
    <property type="protein sequence ID" value="GHA73687.1"/>
    <property type="molecule type" value="Genomic_DNA"/>
</dbReference>
<evidence type="ECO:0000313" key="3">
    <source>
        <dbReference type="EMBL" id="GHA73687.1"/>
    </source>
</evidence>
<dbReference type="CDD" id="cd06223">
    <property type="entry name" value="PRTases_typeI"/>
    <property type="match status" value="1"/>
</dbReference>
<keyword evidence="4" id="KW-1185">Reference proteome</keyword>
<name>A0A8J3CMS2_9BURK</name>
<dbReference type="SUPFAM" id="SSF53271">
    <property type="entry name" value="PRTase-like"/>
    <property type="match status" value="1"/>
</dbReference>
<dbReference type="PANTHER" id="PTHR47505">
    <property type="entry name" value="DNA UTILIZATION PROTEIN YHGH"/>
    <property type="match status" value="1"/>
</dbReference>
<gene>
    <name evidence="3" type="ORF">GCM10009007_13470</name>
</gene>
<dbReference type="InterPro" id="IPR051910">
    <property type="entry name" value="ComF/GntX_DNA_util-trans"/>
</dbReference>
<comment type="caution">
    <text evidence="3">The sequence shown here is derived from an EMBL/GenBank/DDBJ whole genome shotgun (WGS) entry which is preliminary data.</text>
</comment>
<evidence type="ECO:0000313" key="4">
    <source>
        <dbReference type="Proteomes" id="UP000614287"/>
    </source>
</evidence>
<dbReference type="InterPro" id="IPR029057">
    <property type="entry name" value="PRTase-like"/>
</dbReference>
<dbReference type="PANTHER" id="PTHR47505:SF1">
    <property type="entry name" value="DNA UTILIZATION PROTEIN YHGH"/>
    <property type="match status" value="1"/>
</dbReference>
<dbReference type="Proteomes" id="UP000614287">
    <property type="component" value="Unassembled WGS sequence"/>
</dbReference>
<dbReference type="InterPro" id="IPR000836">
    <property type="entry name" value="PRTase_dom"/>
</dbReference>
<evidence type="ECO:0000259" key="2">
    <source>
        <dbReference type="Pfam" id="PF00156"/>
    </source>
</evidence>
<dbReference type="Gene3D" id="3.40.50.2020">
    <property type="match status" value="1"/>
</dbReference>
<dbReference type="Pfam" id="PF00156">
    <property type="entry name" value="Pribosyltran"/>
    <property type="match status" value="1"/>
</dbReference>
<comment type="similarity">
    <text evidence="1">Belongs to the ComF/GntX family.</text>
</comment>
<proteinExistence type="inferred from homology"/>
<feature type="domain" description="Phosphoribosyltransferase" evidence="2">
    <location>
        <begin position="89"/>
        <end position="144"/>
    </location>
</feature>